<dbReference type="InterPro" id="IPR055377">
    <property type="entry name" value="GH3_M"/>
</dbReference>
<dbReference type="PANTHER" id="PTHR31901:SF57">
    <property type="entry name" value="INDOLE-3-ACETIC ACID-AMIDO SYNTHETASE GH3.17-LIKE ISOFORM X3"/>
    <property type="match status" value="1"/>
</dbReference>
<comment type="caution">
    <text evidence="4">The sequence shown here is derived from an EMBL/GenBank/DDBJ whole genome shotgun (WGS) entry which is preliminary data.</text>
</comment>
<dbReference type="AlphaFoldDB" id="A0A9W7IYY5"/>
<sequence>MYCQLLIGLIWRDEVVTVASVFATIVLRAIKFLKDHWKELCSNIRSGEISDWITDSGYRTALSSIVKPNPQLADSIQNICICKSWEGIIQKRWPKTNFITAITTGAMSQYVETLKFYRGGLPLVSMFYACSEDFCGINLEPLTGPSHVSYTFIPNMAYFEFLPVQDDTETEPVDLVHIKLDQYYELLVTSAAGLNRYKVGDVLKVTGFHSSTPQFQFL</sequence>
<dbReference type="GO" id="GO:0016881">
    <property type="term" value="F:acid-amino acid ligase activity"/>
    <property type="evidence" value="ECO:0007669"/>
    <property type="project" value="TreeGrafter"/>
</dbReference>
<dbReference type="InterPro" id="IPR004993">
    <property type="entry name" value="GH3"/>
</dbReference>
<gene>
    <name evidence="4" type="ORF">HRI_003913600</name>
</gene>
<dbReference type="Proteomes" id="UP001165190">
    <property type="component" value="Unassembled WGS sequence"/>
</dbReference>
<dbReference type="EMBL" id="BSYR01000036">
    <property type="protein sequence ID" value="GMJ02444.1"/>
    <property type="molecule type" value="Genomic_DNA"/>
</dbReference>
<proteinExistence type="inferred from homology"/>
<protein>
    <submittedName>
        <fullName evidence="4">Gretchen Hagen 3.17</fullName>
    </submittedName>
</protein>
<accession>A0A9W7IYY5</accession>
<dbReference type="Pfam" id="PF23571">
    <property type="entry name" value="GH3_M"/>
    <property type="match status" value="1"/>
</dbReference>
<comment type="similarity">
    <text evidence="1">Belongs to the IAA-amido conjugating enzyme family.</text>
</comment>
<dbReference type="Pfam" id="PF03321">
    <property type="entry name" value="GH3"/>
    <property type="match status" value="1"/>
</dbReference>
<keyword evidence="5" id="KW-1185">Reference proteome</keyword>
<feature type="domain" description="GH3 middle" evidence="3">
    <location>
        <begin position="150"/>
        <end position="217"/>
    </location>
</feature>
<evidence type="ECO:0000313" key="5">
    <source>
        <dbReference type="Proteomes" id="UP001165190"/>
    </source>
</evidence>
<dbReference type="PANTHER" id="PTHR31901">
    <property type="entry name" value="GH3 DOMAIN-CONTAINING PROTEIN"/>
    <property type="match status" value="1"/>
</dbReference>
<evidence type="ECO:0000256" key="1">
    <source>
        <dbReference type="ARBA" id="ARBA00008068"/>
    </source>
</evidence>
<dbReference type="OrthoDB" id="948762at2759"/>
<evidence type="ECO:0000259" key="3">
    <source>
        <dbReference type="Pfam" id="PF23571"/>
    </source>
</evidence>
<evidence type="ECO:0000256" key="2">
    <source>
        <dbReference type="ARBA" id="ARBA00022598"/>
    </source>
</evidence>
<evidence type="ECO:0000313" key="4">
    <source>
        <dbReference type="EMBL" id="GMJ02444.1"/>
    </source>
</evidence>
<name>A0A9W7IYY5_HIBTR</name>
<organism evidence="4 5">
    <name type="scientific">Hibiscus trionum</name>
    <name type="common">Flower of an hour</name>
    <dbReference type="NCBI Taxonomy" id="183268"/>
    <lineage>
        <taxon>Eukaryota</taxon>
        <taxon>Viridiplantae</taxon>
        <taxon>Streptophyta</taxon>
        <taxon>Embryophyta</taxon>
        <taxon>Tracheophyta</taxon>
        <taxon>Spermatophyta</taxon>
        <taxon>Magnoliopsida</taxon>
        <taxon>eudicotyledons</taxon>
        <taxon>Gunneridae</taxon>
        <taxon>Pentapetalae</taxon>
        <taxon>rosids</taxon>
        <taxon>malvids</taxon>
        <taxon>Malvales</taxon>
        <taxon>Malvaceae</taxon>
        <taxon>Malvoideae</taxon>
        <taxon>Hibiscus</taxon>
    </lineage>
</organism>
<dbReference type="GO" id="GO:0005737">
    <property type="term" value="C:cytoplasm"/>
    <property type="evidence" value="ECO:0007669"/>
    <property type="project" value="TreeGrafter"/>
</dbReference>
<keyword evidence="2" id="KW-0436">Ligase</keyword>
<reference evidence="4" key="1">
    <citation type="submission" date="2023-05" db="EMBL/GenBank/DDBJ databases">
        <title>Genome and transcriptome analyses reveal genes involved in the formation of fine ridges on petal epidermal cells in Hibiscus trionum.</title>
        <authorList>
            <person name="Koshimizu S."/>
            <person name="Masuda S."/>
            <person name="Ishii T."/>
            <person name="Shirasu K."/>
            <person name="Hoshino A."/>
            <person name="Arita M."/>
        </authorList>
    </citation>
    <scope>NUCLEOTIDE SEQUENCE</scope>
    <source>
        <strain evidence="4">Hamamatsu line</strain>
    </source>
</reference>